<gene>
    <name evidence="1" type="ORF">ELS19_18665</name>
</gene>
<protein>
    <submittedName>
        <fullName evidence="1">Uncharacterized protein</fullName>
    </submittedName>
</protein>
<dbReference type="Pfam" id="PF20575">
    <property type="entry name" value="HTH_63"/>
    <property type="match status" value="1"/>
</dbReference>
<dbReference type="Proteomes" id="UP000294028">
    <property type="component" value="Unassembled WGS sequence"/>
</dbReference>
<name>A0A482T9W2_9EURY</name>
<dbReference type="InterPro" id="IPR046783">
    <property type="entry name" value="HTH_63"/>
</dbReference>
<reference evidence="1 2" key="1">
    <citation type="submission" date="2018-12" db="EMBL/GenBank/DDBJ databases">
        <title>Genome analysis provides insights into bioremediation potentialities of Halogeometricum borinquense strain N11.</title>
        <authorList>
            <person name="Najjari A."/>
            <person name="Youssef N."/>
            <person name="Fhoula I."/>
            <person name="Ben Dhia O."/>
            <person name="Mahjoubi M."/>
            <person name="Ouzari H.I."/>
            <person name="Cherif A."/>
        </authorList>
    </citation>
    <scope>NUCLEOTIDE SEQUENCE [LARGE SCALE GENOMIC DNA]</scope>
    <source>
        <strain evidence="1 2">N11</strain>
    </source>
</reference>
<sequence>MDQSQRRVEVRIREQMPRGAYDRPESIIERLDQLESDGKINEYTVDVWGRSINTSPSCSVTTAMGNLDTVREFQSWAAENGMTLEPAFQENELSPLEMNETYEVLVLPVVCLAVYEDDSLKGVFPCARDDVFTVDDCIEALREGSDWFDRFEGFRMPSEQLSE</sequence>
<comment type="caution">
    <text evidence="1">The sequence shown here is derived from an EMBL/GenBank/DDBJ whole genome shotgun (WGS) entry which is preliminary data.</text>
</comment>
<dbReference type="OMA" id="DRYEQWA"/>
<dbReference type="EMBL" id="RZHH01000003">
    <property type="protein sequence ID" value="RYJ08749.1"/>
    <property type="molecule type" value="Genomic_DNA"/>
</dbReference>
<evidence type="ECO:0000313" key="2">
    <source>
        <dbReference type="Proteomes" id="UP000294028"/>
    </source>
</evidence>
<dbReference type="AlphaFoldDB" id="A0A482T9W2"/>
<proteinExistence type="predicted"/>
<evidence type="ECO:0000313" key="1">
    <source>
        <dbReference type="EMBL" id="RYJ08749.1"/>
    </source>
</evidence>
<accession>A0A482T9W2</accession>
<organism evidence="1 2">
    <name type="scientific">Halogeometricum borinquense</name>
    <dbReference type="NCBI Taxonomy" id="60847"/>
    <lineage>
        <taxon>Archaea</taxon>
        <taxon>Methanobacteriati</taxon>
        <taxon>Methanobacteriota</taxon>
        <taxon>Stenosarchaea group</taxon>
        <taxon>Halobacteria</taxon>
        <taxon>Halobacteriales</taxon>
        <taxon>Haloferacaceae</taxon>
        <taxon>Halogeometricum</taxon>
    </lineage>
</organism>